<comment type="subcellular location">
    <subcellularLocation>
        <location evidence="1">Cell membrane</location>
        <topology evidence="1">Multi-pass membrane protein</topology>
    </subcellularLocation>
    <subcellularLocation>
        <location evidence="12">Membrane</location>
        <topology evidence="12">Multi-pass membrane protein</topology>
    </subcellularLocation>
</comment>
<dbReference type="GO" id="GO:0015087">
    <property type="term" value="F:cobalt ion transmembrane transporter activity"/>
    <property type="evidence" value="ECO:0007669"/>
    <property type="project" value="UniProtKB-UniRule"/>
</dbReference>
<accession>A0A1G2H385</accession>
<dbReference type="Gene3D" id="1.20.58.340">
    <property type="entry name" value="Magnesium transport protein CorA, transmembrane region"/>
    <property type="match status" value="2"/>
</dbReference>
<evidence type="ECO:0000313" key="14">
    <source>
        <dbReference type="Proteomes" id="UP000177954"/>
    </source>
</evidence>
<feature type="transmembrane region" description="Helical" evidence="12">
    <location>
        <begin position="245"/>
        <end position="265"/>
    </location>
</feature>
<dbReference type="PANTHER" id="PTHR46494:SF1">
    <property type="entry name" value="CORA FAMILY METAL ION TRANSPORTER (EUROFUNG)"/>
    <property type="match status" value="1"/>
</dbReference>
<name>A0A1G2H385_9BACT</name>
<keyword evidence="7 12" id="KW-1133">Transmembrane helix</keyword>
<keyword evidence="8 12" id="KW-0406">Ion transport</keyword>
<evidence type="ECO:0000256" key="4">
    <source>
        <dbReference type="ARBA" id="ARBA00022475"/>
    </source>
</evidence>
<dbReference type="InterPro" id="IPR045861">
    <property type="entry name" value="CorA_cytoplasmic_dom"/>
</dbReference>
<proteinExistence type="inferred from homology"/>
<evidence type="ECO:0000313" key="13">
    <source>
        <dbReference type="EMBL" id="OGZ56448.1"/>
    </source>
</evidence>
<evidence type="ECO:0000256" key="3">
    <source>
        <dbReference type="ARBA" id="ARBA00022448"/>
    </source>
</evidence>
<dbReference type="InterPro" id="IPR045863">
    <property type="entry name" value="CorA_TM1_TM2"/>
</dbReference>
<comment type="similarity">
    <text evidence="2 12">Belongs to the CorA metal ion transporter (MIT) (TC 1.A.35) family.</text>
</comment>
<dbReference type="SUPFAM" id="SSF144083">
    <property type="entry name" value="Magnesium transport protein CorA, transmembrane region"/>
    <property type="match status" value="1"/>
</dbReference>
<comment type="function">
    <text evidence="11">Mediates influx of magnesium ions. Alternates between open and closed states. Activated by low cytoplasmic Mg(2+) levels. Inactive when cytoplasmic Mg(2+) levels are high.</text>
</comment>
<evidence type="ECO:0000256" key="12">
    <source>
        <dbReference type="RuleBase" id="RU362010"/>
    </source>
</evidence>
<keyword evidence="5 12" id="KW-0812">Transmembrane</keyword>
<comment type="caution">
    <text evidence="13">The sequence shown here is derived from an EMBL/GenBank/DDBJ whole genome shotgun (WGS) entry which is preliminary data.</text>
</comment>
<evidence type="ECO:0000256" key="11">
    <source>
        <dbReference type="ARBA" id="ARBA00045497"/>
    </source>
</evidence>
<dbReference type="Proteomes" id="UP000177954">
    <property type="component" value="Unassembled WGS sequence"/>
</dbReference>
<organism evidence="13 14">
    <name type="scientific">Candidatus Ryanbacteria bacterium RIFCSPLOWO2_02_FULL_47_14</name>
    <dbReference type="NCBI Taxonomy" id="1802129"/>
    <lineage>
        <taxon>Bacteria</taxon>
        <taxon>Candidatus Ryaniibacteriota</taxon>
    </lineage>
</organism>
<evidence type="ECO:0000256" key="5">
    <source>
        <dbReference type="ARBA" id="ARBA00022692"/>
    </source>
</evidence>
<comment type="catalytic activity">
    <reaction evidence="10">
        <text>Mg(2+)(in) = Mg(2+)(out)</text>
        <dbReference type="Rhea" id="RHEA:29827"/>
        <dbReference type="ChEBI" id="CHEBI:18420"/>
    </reaction>
</comment>
<evidence type="ECO:0000256" key="8">
    <source>
        <dbReference type="ARBA" id="ARBA00023065"/>
    </source>
</evidence>
<dbReference type="FunFam" id="1.20.58.340:FF:000004">
    <property type="entry name" value="Magnesium transport protein CorA"/>
    <property type="match status" value="1"/>
</dbReference>
<dbReference type="SUPFAM" id="SSF143865">
    <property type="entry name" value="CorA soluble domain-like"/>
    <property type="match status" value="1"/>
</dbReference>
<dbReference type="InterPro" id="IPR002523">
    <property type="entry name" value="MgTranspt_CorA/ZnTranspt_ZntB"/>
</dbReference>
<reference evidence="13 14" key="1">
    <citation type="journal article" date="2016" name="Nat. Commun.">
        <title>Thousands of microbial genomes shed light on interconnected biogeochemical processes in an aquifer system.</title>
        <authorList>
            <person name="Anantharaman K."/>
            <person name="Brown C.T."/>
            <person name="Hug L.A."/>
            <person name="Sharon I."/>
            <person name="Castelle C.J."/>
            <person name="Probst A.J."/>
            <person name="Thomas B.C."/>
            <person name="Singh A."/>
            <person name="Wilkins M.J."/>
            <person name="Karaoz U."/>
            <person name="Brodie E.L."/>
            <person name="Williams K.H."/>
            <person name="Hubbard S.S."/>
            <person name="Banfield J.F."/>
        </authorList>
    </citation>
    <scope>NUCLEOTIDE SEQUENCE [LARGE SCALE GENOMIC DNA]</scope>
</reference>
<dbReference type="GO" id="GO:0050897">
    <property type="term" value="F:cobalt ion binding"/>
    <property type="evidence" value="ECO:0007669"/>
    <property type="project" value="TreeGrafter"/>
</dbReference>
<dbReference type="GO" id="GO:0015095">
    <property type="term" value="F:magnesium ion transmembrane transporter activity"/>
    <property type="evidence" value="ECO:0007669"/>
    <property type="project" value="UniProtKB-UniRule"/>
</dbReference>
<dbReference type="AlphaFoldDB" id="A0A1G2H385"/>
<evidence type="ECO:0000256" key="9">
    <source>
        <dbReference type="ARBA" id="ARBA00023136"/>
    </source>
</evidence>
<dbReference type="PANTHER" id="PTHR46494">
    <property type="entry name" value="CORA FAMILY METAL ION TRANSPORTER (EUROFUNG)"/>
    <property type="match status" value="1"/>
</dbReference>
<dbReference type="STRING" id="1802129.A3J04_00435"/>
<evidence type="ECO:0000256" key="6">
    <source>
        <dbReference type="ARBA" id="ARBA00022842"/>
    </source>
</evidence>
<dbReference type="NCBIfam" id="TIGR00383">
    <property type="entry name" value="corA"/>
    <property type="match status" value="1"/>
</dbReference>
<dbReference type="GO" id="GO:0000287">
    <property type="term" value="F:magnesium ion binding"/>
    <property type="evidence" value="ECO:0007669"/>
    <property type="project" value="TreeGrafter"/>
</dbReference>
<sequence>MDKVSSRHVSWVDLEDPTEDEVKELARKQPIHPLVQKELVTPTYRPKIEEYEDHLYLVLHFPVFDKKTNATFSREIDFIIFPYNLVTIHYDPIPQLDDFQQFLAGHEAVRERSFGGNSGHLLYTIVSRLFLLSLKELEAIEGRIKNLEEDIFDKKVHKVLTGIADVRRDLLNFRRALKPQRAVLDSLVEHGGRFFGKDAVPYFNDIKGEYTQIWNEVEDLQETLDILYETHVSLVSANTNDVTKILTIMASLFLPATLIATVYGMNFTNIPFMNEENGFWIIVGFMLVVVCGIYRYFKYRRWL</sequence>
<keyword evidence="3 12" id="KW-0813">Transport</keyword>
<keyword evidence="6 12" id="KW-0460">Magnesium</keyword>
<dbReference type="CDD" id="cd12822">
    <property type="entry name" value="TmCorA-like"/>
    <property type="match status" value="1"/>
</dbReference>
<dbReference type="Pfam" id="PF01544">
    <property type="entry name" value="CorA"/>
    <property type="match status" value="1"/>
</dbReference>
<dbReference type="EMBL" id="MHNZ01000016">
    <property type="protein sequence ID" value="OGZ56448.1"/>
    <property type="molecule type" value="Genomic_DNA"/>
</dbReference>
<protein>
    <recommendedName>
        <fullName evidence="12">Magnesium transport protein CorA</fullName>
    </recommendedName>
</protein>
<feature type="transmembrane region" description="Helical" evidence="12">
    <location>
        <begin position="277"/>
        <end position="297"/>
    </location>
</feature>
<keyword evidence="9 12" id="KW-0472">Membrane</keyword>
<evidence type="ECO:0000256" key="10">
    <source>
        <dbReference type="ARBA" id="ARBA00034269"/>
    </source>
</evidence>
<dbReference type="GO" id="GO:0005886">
    <property type="term" value="C:plasma membrane"/>
    <property type="evidence" value="ECO:0007669"/>
    <property type="project" value="UniProtKB-SubCell"/>
</dbReference>
<evidence type="ECO:0000256" key="1">
    <source>
        <dbReference type="ARBA" id="ARBA00004651"/>
    </source>
</evidence>
<gene>
    <name evidence="12" type="primary">corA</name>
    <name evidence="13" type="ORF">A3J04_00435</name>
</gene>
<dbReference type="InterPro" id="IPR004488">
    <property type="entry name" value="Mg/Co-transport_prot_CorA"/>
</dbReference>
<keyword evidence="4 12" id="KW-1003">Cell membrane</keyword>
<evidence type="ECO:0000256" key="7">
    <source>
        <dbReference type="ARBA" id="ARBA00022989"/>
    </source>
</evidence>
<evidence type="ECO:0000256" key="2">
    <source>
        <dbReference type="ARBA" id="ARBA00009765"/>
    </source>
</evidence>
<dbReference type="Gene3D" id="3.30.460.20">
    <property type="entry name" value="CorA soluble domain-like"/>
    <property type="match status" value="1"/>
</dbReference>